<dbReference type="SUPFAM" id="SSF52172">
    <property type="entry name" value="CheY-like"/>
    <property type="match status" value="2"/>
</dbReference>
<dbReference type="PROSITE" id="PS50109">
    <property type="entry name" value="HIS_KIN"/>
    <property type="match status" value="1"/>
</dbReference>
<evidence type="ECO:0000256" key="9">
    <source>
        <dbReference type="ARBA" id="ARBA00064003"/>
    </source>
</evidence>
<dbReference type="InterPro" id="IPR005467">
    <property type="entry name" value="His_kinase_dom"/>
</dbReference>
<keyword evidence="5" id="KW-0547">Nucleotide-binding</keyword>
<dbReference type="SMART" id="SM00387">
    <property type="entry name" value="HATPase_c"/>
    <property type="match status" value="1"/>
</dbReference>
<evidence type="ECO:0000256" key="5">
    <source>
        <dbReference type="ARBA" id="ARBA00022741"/>
    </source>
</evidence>
<dbReference type="InterPro" id="IPR035965">
    <property type="entry name" value="PAS-like_dom_sf"/>
</dbReference>
<feature type="transmembrane region" description="Helical" evidence="12">
    <location>
        <begin position="12"/>
        <end position="32"/>
    </location>
</feature>
<dbReference type="PROSITE" id="PS50112">
    <property type="entry name" value="PAS"/>
    <property type="match status" value="1"/>
</dbReference>
<feature type="domain" description="Response regulatory" evidence="14">
    <location>
        <begin position="748"/>
        <end position="867"/>
    </location>
</feature>
<evidence type="ECO:0000256" key="11">
    <source>
        <dbReference type="PROSITE-ProRule" id="PRU00169"/>
    </source>
</evidence>
<dbReference type="PROSITE" id="PS50110">
    <property type="entry name" value="RESPONSE_REGULATORY"/>
    <property type="match status" value="2"/>
</dbReference>
<comment type="catalytic activity">
    <reaction evidence="1">
        <text>ATP + protein L-histidine = ADP + protein N-phospho-L-histidine.</text>
        <dbReference type="EC" id="2.7.13.3"/>
    </reaction>
</comment>
<evidence type="ECO:0000256" key="6">
    <source>
        <dbReference type="ARBA" id="ARBA00022777"/>
    </source>
</evidence>
<keyword evidence="8" id="KW-0902">Two-component regulatory system</keyword>
<evidence type="ECO:0000259" key="15">
    <source>
        <dbReference type="PROSITE" id="PS50112"/>
    </source>
</evidence>
<evidence type="ECO:0000259" key="16">
    <source>
        <dbReference type="PROSITE" id="PS50113"/>
    </source>
</evidence>
<accession>A0A1S7LHY3</accession>
<dbReference type="Pfam" id="PF00072">
    <property type="entry name" value="Response_reg"/>
    <property type="match status" value="1"/>
</dbReference>
<dbReference type="CDD" id="cd17546">
    <property type="entry name" value="REC_hyHK_CKI1_RcsC-like"/>
    <property type="match status" value="1"/>
</dbReference>
<dbReference type="SMART" id="SM00388">
    <property type="entry name" value="HisKA"/>
    <property type="match status" value="1"/>
</dbReference>
<dbReference type="PANTHER" id="PTHR45339">
    <property type="entry name" value="HYBRID SIGNAL TRANSDUCTION HISTIDINE KINASE J"/>
    <property type="match status" value="1"/>
</dbReference>
<dbReference type="CDD" id="cd00130">
    <property type="entry name" value="PAS"/>
    <property type="match status" value="1"/>
</dbReference>
<comment type="subunit">
    <text evidence="9">At low DSF concentrations, interacts with RpfF.</text>
</comment>
<evidence type="ECO:0000256" key="3">
    <source>
        <dbReference type="ARBA" id="ARBA00022553"/>
    </source>
</evidence>
<evidence type="ECO:0000256" key="2">
    <source>
        <dbReference type="ARBA" id="ARBA00012438"/>
    </source>
</evidence>
<dbReference type="Pfam" id="PF00989">
    <property type="entry name" value="PAS"/>
    <property type="match status" value="1"/>
</dbReference>
<organism evidence="17">
    <name type="scientific">Magnetococcus massalia (strain MO-1)</name>
    <dbReference type="NCBI Taxonomy" id="451514"/>
    <lineage>
        <taxon>Bacteria</taxon>
        <taxon>Pseudomonadati</taxon>
        <taxon>Pseudomonadota</taxon>
        <taxon>Magnetococcia</taxon>
        <taxon>Magnetococcales</taxon>
        <taxon>Magnetococcaceae</taxon>
        <taxon>Magnetococcus</taxon>
    </lineage>
</organism>
<dbReference type="NCBIfam" id="TIGR00229">
    <property type="entry name" value="sensory_box"/>
    <property type="match status" value="1"/>
</dbReference>
<dbReference type="CDD" id="cd16922">
    <property type="entry name" value="HATPase_EvgS-ArcB-TorS-like"/>
    <property type="match status" value="1"/>
</dbReference>
<keyword evidence="12" id="KW-0812">Transmembrane</keyword>
<dbReference type="EC" id="2.7.13.3" evidence="2"/>
<dbReference type="SUPFAM" id="SSF55785">
    <property type="entry name" value="PYP-like sensor domain (PAS domain)"/>
    <property type="match status" value="1"/>
</dbReference>
<feature type="domain" description="Histidine kinase" evidence="13">
    <location>
        <begin position="373"/>
        <end position="594"/>
    </location>
</feature>
<dbReference type="SMART" id="SM00448">
    <property type="entry name" value="REC"/>
    <property type="match status" value="2"/>
</dbReference>
<reference evidence="17" key="1">
    <citation type="submission" date="2015-04" db="EMBL/GenBank/DDBJ databases">
        <authorList>
            <person name="Syromyatnikov M.Y."/>
            <person name="Popov V.N."/>
        </authorList>
    </citation>
    <scope>NUCLEOTIDE SEQUENCE</scope>
    <source>
        <strain evidence="17">MO-1</strain>
    </source>
</reference>
<dbReference type="GO" id="GO:0000155">
    <property type="term" value="F:phosphorelay sensor kinase activity"/>
    <property type="evidence" value="ECO:0007669"/>
    <property type="project" value="InterPro"/>
</dbReference>
<keyword evidence="6 17" id="KW-0418">Kinase</keyword>
<dbReference type="SMART" id="SM00091">
    <property type="entry name" value="PAS"/>
    <property type="match status" value="1"/>
</dbReference>
<dbReference type="SUPFAM" id="SSF55874">
    <property type="entry name" value="ATPase domain of HSP90 chaperone/DNA topoisomerase II/histidine kinase"/>
    <property type="match status" value="1"/>
</dbReference>
<dbReference type="InterPro" id="IPR000014">
    <property type="entry name" value="PAS"/>
</dbReference>
<feature type="domain" description="PAS" evidence="15">
    <location>
        <begin position="229"/>
        <end position="276"/>
    </location>
</feature>
<feature type="transmembrane region" description="Helical" evidence="12">
    <location>
        <begin position="184"/>
        <end position="204"/>
    </location>
</feature>
<evidence type="ECO:0000259" key="14">
    <source>
        <dbReference type="PROSITE" id="PS50110"/>
    </source>
</evidence>
<dbReference type="InterPro" id="IPR013767">
    <property type="entry name" value="PAS_fold"/>
</dbReference>
<evidence type="ECO:0000313" key="17">
    <source>
        <dbReference type="EMBL" id="CRH05699.1"/>
    </source>
</evidence>
<feature type="modified residue" description="4-aspartylphosphate" evidence="11">
    <location>
        <position position="663"/>
    </location>
</feature>
<dbReference type="FunFam" id="3.30.565.10:FF:000010">
    <property type="entry name" value="Sensor histidine kinase RcsC"/>
    <property type="match status" value="1"/>
</dbReference>
<feature type="modified residue" description="4-aspartylphosphate" evidence="11">
    <location>
        <position position="797"/>
    </location>
</feature>
<dbReference type="PROSITE" id="PS50113">
    <property type="entry name" value="PAC"/>
    <property type="match status" value="1"/>
</dbReference>
<dbReference type="FunFam" id="1.10.287.130:FF:000002">
    <property type="entry name" value="Two-component osmosensing histidine kinase"/>
    <property type="match status" value="1"/>
</dbReference>
<dbReference type="InterPro" id="IPR000700">
    <property type="entry name" value="PAS-assoc_C"/>
</dbReference>
<dbReference type="InterPro" id="IPR011006">
    <property type="entry name" value="CheY-like_superfamily"/>
</dbReference>
<dbReference type="Pfam" id="PF00512">
    <property type="entry name" value="HisKA"/>
    <property type="match status" value="1"/>
</dbReference>
<keyword evidence="12" id="KW-1133">Transmembrane helix</keyword>
<dbReference type="Gene3D" id="3.30.565.10">
    <property type="entry name" value="Histidine kinase-like ATPase, C-terminal domain"/>
    <property type="match status" value="1"/>
</dbReference>
<dbReference type="InterPro" id="IPR003661">
    <property type="entry name" value="HisK_dim/P_dom"/>
</dbReference>
<dbReference type="PRINTS" id="PR00344">
    <property type="entry name" value="BCTRLSENSOR"/>
</dbReference>
<keyword evidence="3 11" id="KW-0597">Phosphoprotein</keyword>
<evidence type="ECO:0000256" key="4">
    <source>
        <dbReference type="ARBA" id="ARBA00022679"/>
    </source>
</evidence>
<dbReference type="CDD" id="cd00156">
    <property type="entry name" value="REC"/>
    <property type="match status" value="1"/>
</dbReference>
<dbReference type="GO" id="GO:0005524">
    <property type="term" value="F:ATP binding"/>
    <property type="evidence" value="ECO:0007669"/>
    <property type="project" value="UniProtKB-KW"/>
</dbReference>
<evidence type="ECO:0000256" key="10">
    <source>
        <dbReference type="ARBA" id="ARBA00068150"/>
    </source>
</evidence>
<dbReference type="EMBL" id="LO017727">
    <property type="protein sequence ID" value="CRH05699.1"/>
    <property type="molecule type" value="Genomic_DNA"/>
</dbReference>
<proteinExistence type="predicted"/>
<evidence type="ECO:0000256" key="12">
    <source>
        <dbReference type="SAM" id="Phobius"/>
    </source>
</evidence>
<evidence type="ECO:0000256" key="1">
    <source>
        <dbReference type="ARBA" id="ARBA00000085"/>
    </source>
</evidence>
<dbReference type="CDD" id="cd00082">
    <property type="entry name" value="HisKA"/>
    <property type="match status" value="1"/>
</dbReference>
<dbReference type="AlphaFoldDB" id="A0A1S7LHY3"/>
<name>A0A1S7LHY3_MAGMO</name>
<keyword evidence="12" id="KW-0472">Membrane</keyword>
<keyword evidence="7" id="KW-0067">ATP-binding</keyword>
<dbReference type="InterPro" id="IPR003594">
    <property type="entry name" value="HATPase_dom"/>
</dbReference>
<dbReference type="InterPro" id="IPR036097">
    <property type="entry name" value="HisK_dim/P_sf"/>
</dbReference>
<keyword evidence="4 17" id="KW-0808">Transferase</keyword>
<evidence type="ECO:0000256" key="7">
    <source>
        <dbReference type="ARBA" id="ARBA00022840"/>
    </source>
</evidence>
<evidence type="ECO:0000256" key="8">
    <source>
        <dbReference type="ARBA" id="ARBA00023012"/>
    </source>
</evidence>
<dbReference type="GO" id="GO:0006355">
    <property type="term" value="P:regulation of DNA-templated transcription"/>
    <property type="evidence" value="ECO:0007669"/>
    <property type="project" value="InterPro"/>
</dbReference>
<sequence length="887" mass="98697">MAFLHFSFFRNIFLAAILVVLAFPAYLFWVVLPSFDRELVRITQEEATRVASHLGYELIREVGVLNRQSVVDVELARNVGQFLNELELYKLRIFSASGEILFSSDSKEIGEINKKPYFTQKVARGEVFAKQVKKGGQAAEGHSIELDVVEVYVPIMVLNQFHGALELYYDITNRKAKQIQQIQLASLVLVMLGVGLLGVMLMVLKRASHSYREKEQALTTITELGRQREELLNALGEGVYGIDAQGKTTFINPAGCRMLGWQAEEVLGKNQHTLFHHTQADGRRYPAEACPILQTLHSGEYKSVTNELFWRKDGSSFPVEYVCTPVGSRHGKAEGAVVVFHDISVKMESEEALRRAKEHAEQASRSKSEFLANVSHEIRTPMNAILGMTDLLGESRLDSEQQNFVRIVQSAGDALLQLINDILDISKIESGQLELEPVPFDLQDLTHDVMSIFKLRAGEKQLQLKVEVEPNVPEAVIGDVSRLRQVLINLVGNAIKFTETGGVVLQISLMHAEQEQCELRFIVTDTGIGIPKHRQQAIFLAFTQADASVTRQYGGTGLGLAICKRLVSWMGGDIDVTSEEGLGSSFHFNVPLSLASYCQLPLKRSLAELANQQVLMIGGHEPSHLIVQRILREQGCKLVIMGHPDELTEEQFQQLSWPLILLDVSTLGEFAFDFLAKLRALSSTAQIPVVLLGVDDSGKESRRAQQLGACYLLKPLRRSLMASTIGFALEMQCQVTPLTIPHEQEPLQILLVEDSADNALLVRTYLRQTPYHVEWVEDGEQSITQFKQKPYDLVLMDVQMPVMDGYSATRLIRAWERQMGRTQTPIIALTAHALKGDDEKSLAAGCDLHLTKPIKKLVLLDAIEKVMQAGGQGGARAASSVTVNQDL</sequence>
<feature type="domain" description="PAC" evidence="16">
    <location>
        <begin position="297"/>
        <end position="355"/>
    </location>
</feature>
<evidence type="ECO:0000259" key="13">
    <source>
        <dbReference type="PROSITE" id="PS50109"/>
    </source>
</evidence>
<dbReference type="Pfam" id="PF02518">
    <property type="entry name" value="HATPase_c"/>
    <property type="match status" value="1"/>
</dbReference>
<feature type="domain" description="Response regulatory" evidence="14">
    <location>
        <begin position="613"/>
        <end position="729"/>
    </location>
</feature>
<dbReference type="SUPFAM" id="SSF47384">
    <property type="entry name" value="Homodimeric domain of signal transducing histidine kinase"/>
    <property type="match status" value="1"/>
</dbReference>
<dbReference type="InterPro" id="IPR004358">
    <property type="entry name" value="Sig_transdc_His_kin-like_C"/>
</dbReference>
<dbReference type="Gene3D" id="1.10.287.130">
    <property type="match status" value="1"/>
</dbReference>
<dbReference type="Gene3D" id="3.40.50.2300">
    <property type="match status" value="2"/>
</dbReference>
<dbReference type="InterPro" id="IPR001789">
    <property type="entry name" value="Sig_transdc_resp-reg_receiver"/>
</dbReference>
<gene>
    <name evidence="17" type="ORF">MAGMO_1511</name>
</gene>
<dbReference type="InterPro" id="IPR036890">
    <property type="entry name" value="HATPase_C_sf"/>
</dbReference>
<protein>
    <recommendedName>
        <fullName evidence="10">Sensory/regulatory protein RpfC</fullName>
        <ecNumber evidence="2">2.7.13.3</ecNumber>
    </recommendedName>
</protein>
<dbReference type="Gene3D" id="3.30.450.20">
    <property type="entry name" value="PAS domain"/>
    <property type="match status" value="1"/>
</dbReference>
<dbReference type="PANTHER" id="PTHR45339:SF1">
    <property type="entry name" value="HYBRID SIGNAL TRANSDUCTION HISTIDINE KINASE J"/>
    <property type="match status" value="1"/>
</dbReference>